<protein>
    <recommendedName>
        <fullName evidence="6">ArsR family transcriptional regulator</fullName>
    </recommendedName>
</protein>
<dbReference type="EMBL" id="LOPU01000031">
    <property type="protein sequence ID" value="KTG08363.1"/>
    <property type="molecule type" value="Genomic_DNA"/>
</dbReference>
<dbReference type="AlphaFoldDB" id="A0A0W1R540"/>
<evidence type="ECO:0008006" key="6">
    <source>
        <dbReference type="Google" id="ProtNLM"/>
    </source>
</evidence>
<dbReference type="Pfam" id="PF24038">
    <property type="entry name" value="DUF7347"/>
    <property type="match status" value="1"/>
</dbReference>
<evidence type="ECO:0000313" key="4">
    <source>
        <dbReference type="EMBL" id="KTG08363.1"/>
    </source>
</evidence>
<gene>
    <name evidence="4" type="ORF">AUR64_19210</name>
</gene>
<feature type="domain" description="DUF7347" evidence="2">
    <location>
        <begin position="23"/>
        <end position="97"/>
    </location>
</feature>
<evidence type="ECO:0000313" key="5">
    <source>
        <dbReference type="Proteomes" id="UP000054387"/>
    </source>
</evidence>
<feature type="region of interest" description="Disordered" evidence="1">
    <location>
        <begin position="310"/>
        <end position="348"/>
    </location>
</feature>
<keyword evidence="5" id="KW-1185">Reference proteome</keyword>
<dbReference type="Pfam" id="PF24042">
    <property type="entry name" value="DUF7351"/>
    <property type="match status" value="1"/>
</dbReference>
<feature type="compositionally biased region" description="Acidic residues" evidence="1">
    <location>
        <begin position="319"/>
        <end position="330"/>
    </location>
</feature>
<dbReference type="InterPro" id="IPR055771">
    <property type="entry name" value="DUF7347"/>
</dbReference>
<name>A0A0W1R540_9EURY</name>
<dbReference type="Proteomes" id="UP000054387">
    <property type="component" value="Unassembled WGS sequence"/>
</dbReference>
<feature type="region of interest" description="Disordered" evidence="1">
    <location>
        <begin position="197"/>
        <end position="221"/>
    </location>
</feature>
<evidence type="ECO:0000259" key="3">
    <source>
        <dbReference type="Pfam" id="PF24042"/>
    </source>
</evidence>
<comment type="caution">
    <text evidence="4">The sequence shown here is derived from an EMBL/GenBank/DDBJ whole genome shotgun (WGS) entry which is preliminary data.</text>
</comment>
<evidence type="ECO:0000256" key="1">
    <source>
        <dbReference type="SAM" id="MobiDB-lite"/>
    </source>
</evidence>
<dbReference type="RefSeq" id="WP_058583083.1">
    <property type="nucleotide sequence ID" value="NZ_LOPU01000031.1"/>
</dbReference>
<feature type="compositionally biased region" description="Acidic residues" evidence="1">
    <location>
        <begin position="209"/>
        <end position="218"/>
    </location>
</feature>
<dbReference type="InterPro" id="IPR055775">
    <property type="entry name" value="DUF7351"/>
</dbReference>
<accession>A0A0W1R540</accession>
<feature type="domain" description="DUF7351" evidence="3">
    <location>
        <begin position="115"/>
        <end position="307"/>
    </location>
</feature>
<dbReference type="OrthoDB" id="8482at2157"/>
<feature type="region of interest" description="Disordered" evidence="1">
    <location>
        <begin position="1"/>
        <end position="23"/>
    </location>
</feature>
<proteinExistence type="predicted"/>
<organism evidence="4 5">
    <name type="scientific">Haloprofundus marisrubri</name>
    <dbReference type="NCBI Taxonomy" id="1514971"/>
    <lineage>
        <taxon>Archaea</taxon>
        <taxon>Methanobacteriati</taxon>
        <taxon>Methanobacteriota</taxon>
        <taxon>Stenosarchaea group</taxon>
        <taxon>Halobacteria</taxon>
        <taxon>Halobacteriales</taxon>
        <taxon>Haloferacaceae</taxon>
        <taxon>Haloprofundus</taxon>
    </lineage>
</organism>
<sequence>MASDGEDPTSERAGDDSENPTASDAFARLGNEMRLHAIRTVAEADHPPTFTDLFEASDADTTAGFAYHLRQLSGHYVEKVRETYRLTYAGRQVARALPSGEYTRRIDRDPESFAGACPVCDAETLTVAAVDNHVSVACTDCETNLLTLPFPPSGVRDRPTEELLAAFDSYHRRRLALVGDGVCPDCAGSAVGRIEYADPEAVPNSPADADADSDDADDEAHARPTLAIECERCPFEMSVPVTLGVVDHSEVVAFYADHGERLADRPLWNLGSEWREAVLSADPWCVRVTTRLDDEELQLLVGDGPTVVDVERRPVDAAETSEVDAPDADEPVTTPEEPDSATPAESAN</sequence>
<reference evidence="4 5" key="1">
    <citation type="submission" date="2015-12" db="EMBL/GenBank/DDBJ databases">
        <title>Haloprofundus marisrubri gen. nov., sp. nov., an extremely halophilic archaeon isolated from the Discovery deep brine-seawater interface in the Red Sea.</title>
        <authorList>
            <person name="Zhang G."/>
            <person name="Stingl U."/>
            <person name="Rashid M."/>
        </authorList>
    </citation>
    <scope>NUCLEOTIDE SEQUENCE [LARGE SCALE GENOMIC DNA]</scope>
    <source>
        <strain evidence="4 5">SB9</strain>
    </source>
</reference>
<evidence type="ECO:0000259" key="2">
    <source>
        <dbReference type="Pfam" id="PF24038"/>
    </source>
</evidence>